<dbReference type="RefSeq" id="WP_002479890.1">
    <property type="nucleotide sequence ID" value="NZ_CACRUO010000031.1"/>
</dbReference>
<dbReference type="SUPFAM" id="SSF51569">
    <property type="entry name" value="Aldolase"/>
    <property type="match status" value="1"/>
</dbReference>
<evidence type="ECO:0000256" key="3">
    <source>
        <dbReference type="ARBA" id="ARBA00011233"/>
    </source>
</evidence>
<dbReference type="EMBL" id="CACRUO010000031">
    <property type="protein sequence ID" value="VYU08698.1"/>
    <property type="molecule type" value="Genomic_DNA"/>
</dbReference>
<dbReference type="Pfam" id="PF01081">
    <property type="entry name" value="Aldolase"/>
    <property type="match status" value="1"/>
</dbReference>
<comment type="pathway">
    <text evidence="1">Carbohydrate acid metabolism.</text>
</comment>
<dbReference type="NCBIfam" id="TIGR01182">
    <property type="entry name" value="eda"/>
    <property type="match status" value="1"/>
</dbReference>
<evidence type="ECO:0000256" key="5">
    <source>
        <dbReference type="ARBA" id="ARBA00023277"/>
    </source>
</evidence>
<evidence type="ECO:0000256" key="4">
    <source>
        <dbReference type="ARBA" id="ARBA00023239"/>
    </source>
</evidence>
<dbReference type="Gene3D" id="3.20.20.70">
    <property type="entry name" value="Aldolase class I"/>
    <property type="match status" value="1"/>
</dbReference>
<comment type="similarity">
    <text evidence="2">Belongs to the KHG/KDPG aldolase family.</text>
</comment>
<dbReference type="InterPro" id="IPR013785">
    <property type="entry name" value="Aldolase_TIM"/>
</dbReference>
<organism evidence="6">
    <name type="scientific">Staphylococcus simulans</name>
    <dbReference type="NCBI Taxonomy" id="1286"/>
    <lineage>
        <taxon>Bacteria</taxon>
        <taxon>Bacillati</taxon>
        <taxon>Bacillota</taxon>
        <taxon>Bacilli</taxon>
        <taxon>Bacillales</taxon>
        <taxon>Staphylococcaceae</taxon>
        <taxon>Staphylococcus</taxon>
    </lineage>
</organism>
<evidence type="ECO:0000313" key="6">
    <source>
        <dbReference type="EMBL" id="VYU08698.1"/>
    </source>
</evidence>
<dbReference type="CDD" id="cd00452">
    <property type="entry name" value="KDPG_aldolase"/>
    <property type="match status" value="1"/>
</dbReference>
<dbReference type="GO" id="GO:0016829">
    <property type="term" value="F:lyase activity"/>
    <property type="evidence" value="ECO:0007669"/>
    <property type="project" value="UniProtKB-KW"/>
</dbReference>
<dbReference type="InterPro" id="IPR000887">
    <property type="entry name" value="Aldlse_KDPG_KHG"/>
</dbReference>
<sequence>MHKYTILEQLHNNYLVAVVRGKSQEDAQNMIDQIIEGGIKNIEVTFTTPGAEHVIQHLQQHADDTVVIGAGTVLDAHTARIAILNGAKYIVSPNFDGDIAQLCNLYSIPYLPGCGSVTEITDALKSGVDLVKVFPGDVLGSGFINAVHGPIPNVEMMPSGGVSIDNMDEWYKKGAYAIGIGGGLTKGAKDGSDNIIYQNTKKFVERFERIRGDKS</sequence>
<reference evidence="6" key="1">
    <citation type="submission" date="2019-11" db="EMBL/GenBank/DDBJ databases">
        <authorList>
            <person name="Feng L."/>
        </authorList>
    </citation>
    <scope>NUCLEOTIDE SEQUENCE</scope>
    <source>
        <strain evidence="6">SsimulansLFYP27</strain>
    </source>
</reference>
<dbReference type="PANTHER" id="PTHR30246">
    <property type="entry name" value="2-KETO-3-DEOXY-6-PHOSPHOGLUCONATE ALDOLASE"/>
    <property type="match status" value="1"/>
</dbReference>
<gene>
    <name evidence="6" type="primary">kdgA</name>
    <name evidence="6" type="ORF">SSLFYP27_01388</name>
</gene>
<dbReference type="PANTHER" id="PTHR30246:SF1">
    <property type="entry name" value="2-DEHYDRO-3-DEOXY-6-PHOSPHOGALACTONATE ALDOLASE-RELATED"/>
    <property type="match status" value="1"/>
</dbReference>
<comment type="subunit">
    <text evidence="3">Homotrimer.</text>
</comment>
<protein>
    <submittedName>
        <fullName evidence="6">KHG/KDPG aldolase</fullName>
    </submittedName>
</protein>
<dbReference type="AlphaFoldDB" id="A0A6N3C0Z7"/>
<name>A0A6N3C0Z7_STASI</name>
<keyword evidence="4" id="KW-0456">Lyase</keyword>
<keyword evidence="5" id="KW-0119">Carbohydrate metabolism</keyword>
<dbReference type="NCBIfam" id="NF005119">
    <property type="entry name" value="PRK06552.1"/>
    <property type="match status" value="1"/>
</dbReference>
<evidence type="ECO:0000256" key="1">
    <source>
        <dbReference type="ARBA" id="ARBA00004761"/>
    </source>
</evidence>
<proteinExistence type="inferred from homology"/>
<accession>A0A6N3C0Z7</accession>
<evidence type="ECO:0000256" key="2">
    <source>
        <dbReference type="ARBA" id="ARBA00006906"/>
    </source>
</evidence>